<protein>
    <submittedName>
        <fullName evidence="1">Cytosine deaminase</fullName>
        <ecNumber evidence="1">3.5.4.1</ecNumber>
    </submittedName>
</protein>
<dbReference type="Proteomes" id="UP000248731">
    <property type="component" value="Chromosome 1"/>
</dbReference>
<keyword evidence="1" id="KW-0378">Hydrolase</keyword>
<evidence type="ECO:0000313" key="1">
    <source>
        <dbReference type="EMBL" id="SQI20039.1"/>
    </source>
</evidence>
<sequence length="67" mass="7565">MPKVGCSSRRLLSRIFTSTPRRTAGEPSWNQSGTLFEGIERWAERKAMLTHEDVKSRAMQTLQVADG</sequence>
<gene>
    <name evidence="1" type="primary">codA_3</name>
    <name evidence="1" type="ORF">NCTC7307_00598</name>
</gene>
<keyword evidence="2" id="KW-1185">Reference proteome</keyword>
<dbReference type="EMBL" id="LS483466">
    <property type="protein sequence ID" value="SQI20039.1"/>
    <property type="molecule type" value="Genomic_DNA"/>
</dbReference>
<organism evidence="1 2">
    <name type="scientific">Salmonella enterica subsp. arizonae</name>
    <dbReference type="NCBI Taxonomy" id="59203"/>
    <lineage>
        <taxon>Bacteria</taxon>
        <taxon>Pseudomonadati</taxon>
        <taxon>Pseudomonadota</taxon>
        <taxon>Gammaproteobacteria</taxon>
        <taxon>Enterobacterales</taxon>
        <taxon>Enterobacteriaceae</taxon>
        <taxon>Salmonella</taxon>
    </lineage>
</organism>
<proteinExistence type="predicted"/>
<dbReference type="AlphaFoldDB" id="A0A2X4T0Z0"/>
<name>A0A2X4T0Z0_SALER</name>
<evidence type="ECO:0000313" key="2">
    <source>
        <dbReference type="Proteomes" id="UP000248731"/>
    </source>
</evidence>
<dbReference type="GO" id="GO:0004131">
    <property type="term" value="F:cytosine deaminase activity"/>
    <property type="evidence" value="ECO:0007669"/>
    <property type="project" value="UniProtKB-EC"/>
</dbReference>
<accession>A0A2X4T0Z0</accession>
<dbReference type="Gene3D" id="3.20.20.140">
    <property type="entry name" value="Metal-dependent hydrolases"/>
    <property type="match status" value="1"/>
</dbReference>
<dbReference type="EC" id="3.5.4.1" evidence="1"/>
<reference evidence="1 2" key="1">
    <citation type="submission" date="2018-06" db="EMBL/GenBank/DDBJ databases">
        <authorList>
            <consortium name="Pathogen Informatics"/>
            <person name="Doyle S."/>
        </authorList>
    </citation>
    <scope>NUCLEOTIDE SEQUENCE [LARGE SCALE GENOMIC DNA]</scope>
    <source>
        <strain evidence="1 2">NCTC7307</strain>
    </source>
</reference>